<dbReference type="VEuPathDB" id="FungiDB:NECHADRAFT_75429"/>
<evidence type="ECO:0000313" key="3">
    <source>
        <dbReference type="EMBL" id="EEU48147.1"/>
    </source>
</evidence>
<sequence length="326" mass="35607">MQAAAGSGSLRPGSDSPLTDLDMSLFDADDSDPSANTSARSLARALNECSEAPDNGEAGDEESNNNDSNDDDDGAAELWTCNDAIERLHVEFWQHHPSCEPEEAPYSGDNVSTGSDHPQFHLYARIHGLINEYYDEVDRNGESNMIGRTKDQVKKSLEAFHASGYGVNGKYWAKLLPDQAEVMLPRFIDPCGDMDGVIAGSLAAMGCGWMLSINSKGRRNDSVTVRDDGNAAASVASQDPSITQRVETLEGNFVLLRDQAVAKVKKLDEKLEELDDLTRNHQADLEDLKSVVRSIAKKRPFEPSDAGSPTANYTKFFGEKKKSRFA</sequence>
<dbReference type="RefSeq" id="XP_003053860.1">
    <property type="nucleotide sequence ID" value="XM_003053814.1"/>
</dbReference>
<keyword evidence="1" id="KW-0175">Coiled coil</keyword>
<dbReference type="InParanoid" id="C7YIS7"/>
<dbReference type="EMBL" id="GG698896">
    <property type="protein sequence ID" value="EEU48147.1"/>
    <property type="molecule type" value="Genomic_DNA"/>
</dbReference>
<accession>C7YIS7</accession>
<evidence type="ECO:0000313" key="4">
    <source>
        <dbReference type="Proteomes" id="UP000005206"/>
    </source>
</evidence>
<evidence type="ECO:0000256" key="2">
    <source>
        <dbReference type="SAM" id="MobiDB-lite"/>
    </source>
</evidence>
<organism evidence="3 4">
    <name type="scientific">Fusarium vanettenii (strain ATCC MYA-4622 / CBS 123669 / FGSC 9596 / NRRL 45880 / 77-13-4)</name>
    <name type="common">Fusarium solani subsp. pisi</name>
    <dbReference type="NCBI Taxonomy" id="660122"/>
    <lineage>
        <taxon>Eukaryota</taxon>
        <taxon>Fungi</taxon>
        <taxon>Dikarya</taxon>
        <taxon>Ascomycota</taxon>
        <taxon>Pezizomycotina</taxon>
        <taxon>Sordariomycetes</taxon>
        <taxon>Hypocreomycetidae</taxon>
        <taxon>Hypocreales</taxon>
        <taxon>Nectriaceae</taxon>
        <taxon>Fusarium</taxon>
        <taxon>Fusarium solani species complex</taxon>
        <taxon>Fusarium vanettenii</taxon>
    </lineage>
</organism>
<dbReference type="AlphaFoldDB" id="C7YIS7"/>
<protein>
    <submittedName>
        <fullName evidence="3">Uncharacterized protein</fullName>
    </submittedName>
</protein>
<feature type="compositionally biased region" description="Acidic residues" evidence="2">
    <location>
        <begin position="57"/>
        <end position="75"/>
    </location>
</feature>
<keyword evidence="4" id="KW-1185">Reference proteome</keyword>
<feature type="coiled-coil region" evidence="1">
    <location>
        <begin position="257"/>
        <end position="291"/>
    </location>
</feature>
<dbReference type="HOGENOM" id="CLU_852819_0_0_1"/>
<gene>
    <name evidence="3" type="ORF">NECHADRAFT_75429</name>
</gene>
<dbReference type="OrthoDB" id="5103688at2759"/>
<dbReference type="Proteomes" id="UP000005206">
    <property type="component" value="Chromosome 1"/>
</dbReference>
<name>C7YIS7_FUSV7</name>
<dbReference type="GeneID" id="9676492"/>
<reference evidence="3 4" key="1">
    <citation type="journal article" date="2009" name="PLoS Genet.">
        <title>The genome of Nectria haematococca: contribution of supernumerary chromosomes to gene expansion.</title>
        <authorList>
            <person name="Coleman J.J."/>
            <person name="Rounsley S.D."/>
            <person name="Rodriguez-Carres M."/>
            <person name="Kuo A."/>
            <person name="Wasmann C.C."/>
            <person name="Grimwood J."/>
            <person name="Schmutz J."/>
            <person name="Taga M."/>
            <person name="White G.J."/>
            <person name="Zhou S."/>
            <person name="Schwartz D.C."/>
            <person name="Freitag M."/>
            <person name="Ma L.J."/>
            <person name="Danchin E.G."/>
            <person name="Henrissat B."/>
            <person name="Coutinho P.M."/>
            <person name="Nelson D.R."/>
            <person name="Straney D."/>
            <person name="Napoli C.A."/>
            <person name="Barker B.M."/>
            <person name="Gribskov M."/>
            <person name="Rep M."/>
            <person name="Kroken S."/>
            <person name="Molnar I."/>
            <person name="Rensing C."/>
            <person name="Kennell J.C."/>
            <person name="Zamora J."/>
            <person name="Farman M.L."/>
            <person name="Selker E.U."/>
            <person name="Salamov A."/>
            <person name="Shapiro H."/>
            <person name="Pangilinan J."/>
            <person name="Lindquist E."/>
            <person name="Lamers C."/>
            <person name="Grigoriev I.V."/>
            <person name="Geiser D.M."/>
            <person name="Covert S.F."/>
            <person name="Temporini E."/>
            <person name="Vanetten H.D."/>
        </authorList>
    </citation>
    <scope>NUCLEOTIDE SEQUENCE [LARGE SCALE GENOMIC DNA]</scope>
    <source>
        <strain evidence="4">ATCC MYA-4622 / CBS 123669 / FGSC 9596 / NRRL 45880 / 77-13-4</strain>
    </source>
</reference>
<feature type="region of interest" description="Disordered" evidence="2">
    <location>
        <begin position="299"/>
        <end position="326"/>
    </location>
</feature>
<dbReference type="KEGG" id="nhe:NECHADRAFT_75429"/>
<proteinExistence type="predicted"/>
<evidence type="ECO:0000256" key="1">
    <source>
        <dbReference type="SAM" id="Coils"/>
    </source>
</evidence>
<feature type="region of interest" description="Disordered" evidence="2">
    <location>
        <begin position="1"/>
        <end position="76"/>
    </location>
</feature>